<reference evidence="1" key="1">
    <citation type="submission" date="2021-01" db="EMBL/GenBank/DDBJ databases">
        <authorList>
            <consortium name="Genoscope - CEA"/>
            <person name="William W."/>
        </authorList>
    </citation>
    <scope>NUCLEOTIDE SEQUENCE</scope>
</reference>
<comment type="caution">
    <text evidence="1">The sequence shown here is derived from an EMBL/GenBank/DDBJ whole genome shotgun (WGS) entry which is preliminary data.</text>
</comment>
<name>A0A8S1QVI2_PARPR</name>
<accession>A0A8S1QVI2</accession>
<evidence type="ECO:0000313" key="2">
    <source>
        <dbReference type="Proteomes" id="UP000688137"/>
    </source>
</evidence>
<protein>
    <submittedName>
        <fullName evidence="1">Uncharacterized protein</fullName>
    </submittedName>
</protein>
<proteinExistence type="predicted"/>
<dbReference type="EMBL" id="CAJJDM010000307">
    <property type="protein sequence ID" value="CAD8119232.1"/>
    <property type="molecule type" value="Genomic_DNA"/>
</dbReference>
<sequence>MVEEASNTFSTYKLLLDLMVWSQKFPSSLISNRTKVDLRKECPDIVKNIKKEKETLQQHYMEEFQPVFL</sequence>
<gene>
    <name evidence="1" type="ORF">PPRIM_AZ9-3.1.T2980003</name>
</gene>
<keyword evidence="2" id="KW-1185">Reference proteome</keyword>
<evidence type="ECO:0000313" key="1">
    <source>
        <dbReference type="EMBL" id="CAD8119232.1"/>
    </source>
</evidence>
<dbReference type="Proteomes" id="UP000688137">
    <property type="component" value="Unassembled WGS sequence"/>
</dbReference>
<organism evidence="1 2">
    <name type="scientific">Paramecium primaurelia</name>
    <dbReference type="NCBI Taxonomy" id="5886"/>
    <lineage>
        <taxon>Eukaryota</taxon>
        <taxon>Sar</taxon>
        <taxon>Alveolata</taxon>
        <taxon>Ciliophora</taxon>
        <taxon>Intramacronucleata</taxon>
        <taxon>Oligohymenophorea</taxon>
        <taxon>Peniculida</taxon>
        <taxon>Parameciidae</taxon>
        <taxon>Paramecium</taxon>
    </lineage>
</organism>
<dbReference type="AlphaFoldDB" id="A0A8S1QVI2"/>